<dbReference type="SUPFAM" id="SSF64288">
    <property type="entry name" value="Chorismate lyase-like"/>
    <property type="match status" value="1"/>
</dbReference>
<keyword evidence="1" id="KW-0805">Transcription regulation</keyword>
<keyword evidence="6" id="KW-1185">Reference proteome</keyword>
<dbReference type="SMART" id="SM00345">
    <property type="entry name" value="HTH_GNTR"/>
    <property type="match status" value="1"/>
</dbReference>
<organism evidence="5 6">
    <name type="scientific">Vogesella aquatica</name>
    <dbReference type="NCBI Taxonomy" id="2984206"/>
    <lineage>
        <taxon>Bacteria</taxon>
        <taxon>Pseudomonadati</taxon>
        <taxon>Pseudomonadota</taxon>
        <taxon>Betaproteobacteria</taxon>
        <taxon>Neisseriales</taxon>
        <taxon>Chromobacteriaceae</taxon>
        <taxon>Vogesella</taxon>
    </lineage>
</organism>
<keyword evidence="3" id="KW-0804">Transcription</keyword>
<dbReference type="InterPro" id="IPR036390">
    <property type="entry name" value="WH_DNA-bd_sf"/>
</dbReference>
<evidence type="ECO:0000259" key="4">
    <source>
        <dbReference type="PROSITE" id="PS50949"/>
    </source>
</evidence>
<accession>A0ABT5J1S5</accession>
<evidence type="ECO:0000256" key="2">
    <source>
        <dbReference type="ARBA" id="ARBA00023125"/>
    </source>
</evidence>
<dbReference type="RefSeq" id="WP_272752844.1">
    <property type="nucleotide sequence ID" value="NZ_JAQQLF010000022.1"/>
</dbReference>
<dbReference type="Gene3D" id="1.10.10.10">
    <property type="entry name" value="Winged helix-like DNA-binding domain superfamily/Winged helix DNA-binding domain"/>
    <property type="match status" value="1"/>
</dbReference>
<dbReference type="EMBL" id="JAQQLF010000022">
    <property type="protein sequence ID" value="MDC7718607.1"/>
    <property type="molecule type" value="Genomic_DNA"/>
</dbReference>
<name>A0ABT5J1S5_9NEIS</name>
<evidence type="ECO:0000256" key="3">
    <source>
        <dbReference type="ARBA" id="ARBA00023163"/>
    </source>
</evidence>
<dbReference type="PROSITE" id="PS50949">
    <property type="entry name" value="HTH_GNTR"/>
    <property type="match status" value="1"/>
</dbReference>
<dbReference type="PANTHER" id="PTHR44846">
    <property type="entry name" value="MANNOSYL-D-GLYCERATE TRANSPORT/METABOLISM SYSTEM REPRESSOR MNGR-RELATED"/>
    <property type="match status" value="1"/>
</dbReference>
<dbReference type="Pfam" id="PF00392">
    <property type="entry name" value="GntR"/>
    <property type="match status" value="1"/>
</dbReference>
<sequence length="249" mass="27517">MKADTLPPLHASQPLHSQIREHLRAAILDGRYHEHDKLPSEQQLMTQFGVSRITVRHALAALQQEGLLFKVAGKGCFVSRPAAKPVQTLARLQGFAEAMSQRGHTACNRVLRLAPCPADTAIATALGVDAGSEVMEIRRLRYLDQQPVSLDISYFPLALGQRLAREDLAGRDIFLILENDYATPLGHADLTIHACVADTDTAGQLGCRSGDALLHVERVTRAADGQPLVLDYLYYRADRFSYQLRINRS</sequence>
<evidence type="ECO:0000313" key="6">
    <source>
        <dbReference type="Proteomes" id="UP001219956"/>
    </source>
</evidence>
<keyword evidence="2" id="KW-0238">DNA-binding</keyword>
<evidence type="ECO:0000256" key="1">
    <source>
        <dbReference type="ARBA" id="ARBA00023015"/>
    </source>
</evidence>
<dbReference type="InterPro" id="IPR050679">
    <property type="entry name" value="Bact_HTH_transcr_reg"/>
</dbReference>
<feature type="domain" description="HTH gntR-type" evidence="4">
    <location>
        <begin position="13"/>
        <end position="81"/>
    </location>
</feature>
<evidence type="ECO:0000313" key="5">
    <source>
        <dbReference type="EMBL" id="MDC7718607.1"/>
    </source>
</evidence>
<dbReference type="InterPro" id="IPR011663">
    <property type="entry name" value="UTRA"/>
</dbReference>
<dbReference type="InterPro" id="IPR028978">
    <property type="entry name" value="Chorismate_lyase_/UTRA_dom_sf"/>
</dbReference>
<gene>
    <name evidence="5" type="ORF">PQU95_15475</name>
</gene>
<dbReference type="Pfam" id="PF07702">
    <property type="entry name" value="UTRA"/>
    <property type="match status" value="1"/>
</dbReference>
<proteinExistence type="predicted"/>
<dbReference type="InterPro" id="IPR036388">
    <property type="entry name" value="WH-like_DNA-bd_sf"/>
</dbReference>
<reference evidence="5 6" key="1">
    <citation type="submission" date="2023-01" db="EMBL/GenBank/DDBJ databases">
        <title>Novel species of the genus Vogesella isolated from rivers.</title>
        <authorList>
            <person name="Lu H."/>
        </authorList>
    </citation>
    <scope>NUCLEOTIDE SEQUENCE [LARGE SCALE GENOMIC DNA]</scope>
    <source>
        <strain evidence="5 6">DC21W</strain>
    </source>
</reference>
<dbReference type="Gene3D" id="3.40.1410.10">
    <property type="entry name" value="Chorismate lyase-like"/>
    <property type="match status" value="1"/>
</dbReference>
<dbReference type="PRINTS" id="PR00035">
    <property type="entry name" value="HTHGNTR"/>
</dbReference>
<dbReference type="PANTHER" id="PTHR44846:SF1">
    <property type="entry name" value="MANNOSYL-D-GLYCERATE TRANSPORT_METABOLISM SYSTEM REPRESSOR MNGR-RELATED"/>
    <property type="match status" value="1"/>
</dbReference>
<dbReference type="InterPro" id="IPR000524">
    <property type="entry name" value="Tscrpt_reg_HTH_GntR"/>
</dbReference>
<dbReference type="Proteomes" id="UP001219956">
    <property type="component" value="Unassembled WGS sequence"/>
</dbReference>
<dbReference type="CDD" id="cd07377">
    <property type="entry name" value="WHTH_GntR"/>
    <property type="match status" value="1"/>
</dbReference>
<dbReference type="SUPFAM" id="SSF46785">
    <property type="entry name" value="Winged helix' DNA-binding domain"/>
    <property type="match status" value="1"/>
</dbReference>
<comment type="caution">
    <text evidence="5">The sequence shown here is derived from an EMBL/GenBank/DDBJ whole genome shotgun (WGS) entry which is preliminary data.</text>
</comment>
<dbReference type="SMART" id="SM00866">
    <property type="entry name" value="UTRA"/>
    <property type="match status" value="1"/>
</dbReference>
<protein>
    <submittedName>
        <fullName evidence="5">GntR family transcriptional regulator</fullName>
    </submittedName>
</protein>